<accession>A0AC35TS68</accession>
<proteinExistence type="predicted"/>
<evidence type="ECO:0000313" key="1">
    <source>
        <dbReference type="Proteomes" id="UP000095286"/>
    </source>
</evidence>
<organism evidence="1 2">
    <name type="scientific">Rhabditophanes sp. KR3021</name>
    <dbReference type="NCBI Taxonomy" id="114890"/>
    <lineage>
        <taxon>Eukaryota</taxon>
        <taxon>Metazoa</taxon>
        <taxon>Ecdysozoa</taxon>
        <taxon>Nematoda</taxon>
        <taxon>Chromadorea</taxon>
        <taxon>Rhabditida</taxon>
        <taxon>Tylenchina</taxon>
        <taxon>Panagrolaimomorpha</taxon>
        <taxon>Strongyloidoidea</taxon>
        <taxon>Alloionematidae</taxon>
        <taxon>Rhabditophanes</taxon>
    </lineage>
</organism>
<dbReference type="Proteomes" id="UP000095286">
    <property type="component" value="Unplaced"/>
</dbReference>
<sequence length="128" mass="14571">MVEARFFGLKGKLWYSPKAAYALKRVYIISSENLLNLSMGAVSSVFVNNSKTRQVKRVGQHLRDVTNAQKLDCKMTRPNVLNIINLGSSVKRANSNLILQYHWSAILKKGMFRRNPLHTLQVGIAWQI</sequence>
<protein>
    <submittedName>
        <fullName evidence="2">OMP_b-brl domain-containing protein</fullName>
    </submittedName>
</protein>
<evidence type="ECO:0000313" key="2">
    <source>
        <dbReference type="WBParaSite" id="RSKR_0000368000.1"/>
    </source>
</evidence>
<reference evidence="2" key="1">
    <citation type="submission" date="2016-11" db="UniProtKB">
        <authorList>
            <consortium name="WormBaseParasite"/>
        </authorList>
    </citation>
    <scope>IDENTIFICATION</scope>
    <source>
        <strain evidence="2">KR3021</strain>
    </source>
</reference>
<name>A0AC35TS68_9BILA</name>
<dbReference type="WBParaSite" id="RSKR_0000368000.1">
    <property type="protein sequence ID" value="RSKR_0000368000.1"/>
    <property type="gene ID" value="RSKR_0000368000"/>
</dbReference>